<dbReference type="Pfam" id="PF01098">
    <property type="entry name" value="FTSW_RODA_SPOVE"/>
    <property type="match status" value="1"/>
</dbReference>
<evidence type="ECO:0000256" key="2">
    <source>
        <dbReference type="ARBA" id="ARBA00022692"/>
    </source>
</evidence>
<feature type="transmembrane region" description="Helical" evidence="6">
    <location>
        <begin position="94"/>
        <end position="113"/>
    </location>
</feature>
<name>A0A1F5FY53_9BACT</name>
<dbReference type="InterPro" id="IPR001182">
    <property type="entry name" value="FtsW/RodA"/>
</dbReference>
<feature type="transmembrane region" description="Helical" evidence="6">
    <location>
        <begin position="247"/>
        <end position="273"/>
    </location>
</feature>
<evidence type="ECO:0000256" key="1">
    <source>
        <dbReference type="ARBA" id="ARBA00004141"/>
    </source>
</evidence>
<dbReference type="GO" id="GO:0008360">
    <property type="term" value="P:regulation of cell shape"/>
    <property type="evidence" value="ECO:0007669"/>
    <property type="project" value="UniProtKB-KW"/>
</dbReference>
<feature type="transmembrane region" description="Helical" evidence="6">
    <location>
        <begin position="125"/>
        <end position="142"/>
    </location>
</feature>
<evidence type="ECO:0000313" key="8">
    <source>
        <dbReference type="Proteomes" id="UP000177069"/>
    </source>
</evidence>
<accession>A0A1F5FY53</accession>
<evidence type="ECO:0000256" key="5">
    <source>
        <dbReference type="ARBA" id="ARBA00023136"/>
    </source>
</evidence>
<dbReference type="GO" id="GO:0051301">
    <property type="term" value="P:cell division"/>
    <property type="evidence" value="ECO:0007669"/>
    <property type="project" value="InterPro"/>
</dbReference>
<evidence type="ECO:0000313" key="7">
    <source>
        <dbReference type="EMBL" id="OGD84522.1"/>
    </source>
</evidence>
<gene>
    <name evidence="7" type="ORF">A2696_02095</name>
</gene>
<feature type="transmembrane region" description="Helical" evidence="6">
    <location>
        <begin position="169"/>
        <end position="190"/>
    </location>
</feature>
<feature type="transmembrane region" description="Helical" evidence="6">
    <location>
        <begin position="148"/>
        <end position="164"/>
    </location>
</feature>
<keyword evidence="2 6" id="KW-0812">Transmembrane</keyword>
<dbReference type="GO" id="GO:0015648">
    <property type="term" value="F:lipid-linked peptidoglycan transporter activity"/>
    <property type="evidence" value="ECO:0007669"/>
    <property type="project" value="TreeGrafter"/>
</dbReference>
<dbReference type="PANTHER" id="PTHR30474:SF1">
    <property type="entry name" value="PEPTIDOGLYCAN GLYCOSYLTRANSFERASE MRDB"/>
    <property type="match status" value="1"/>
</dbReference>
<dbReference type="EMBL" id="MFBA01000058">
    <property type="protein sequence ID" value="OGD84522.1"/>
    <property type="molecule type" value="Genomic_DNA"/>
</dbReference>
<feature type="transmembrane region" description="Helical" evidence="6">
    <location>
        <begin position="285"/>
        <end position="309"/>
    </location>
</feature>
<dbReference type="PANTHER" id="PTHR30474">
    <property type="entry name" value="CELL CYCLE PROTEIN"/>
    <property type="match status" value="1"/>
</dbReference>
<dbReference type="InterPro" id="IPR011923">
    <property type="entry name" value="RodA/MrdB"/>
</dbReference>
<evidence type="ECO:0000256" key="3">
    <source>
        <dbReference type="ARBA" id="ARBA00022960"/>
    </source>
</evidence>
<evidence type="ECO:0000256" key="6">
    <source>
        <dbReference type="SAM" id="Phobius"/>
    </source>
</evidence>
<dbReference type="GO" id="GO:0005886">
    <property type="term" value="C:plasma membrane"/>
    <property type="evidence" value="ECO:0007669"/>
    <property type="project" value="TreeGrafter"/>
</dbReference>
<comment type="caution">
    <text evidence="7">The sequence shown here is derived from an EMBL/GenBank/DDBJ whole genome shotgun (WGS) entry which is preliminary data.</text>
</comment>
<keyword evidence="3" id="KW-0133">Cell shape</keyword>
<organism evidence="7 8">
    <name type="scientific">Candidatus Curtissbacteria bacterium RIFCSPHIGHO2_01_FULL_41_13</name>
    <dbReference type="NCBI Taxonomy" id="1797745"/>
    <lineage>
        <taxon>Bacteria</taxon>
        <taxon>Candidatus Curtissiibacteriota</taxon>
    </lineage>
</organism>
<sequence length="346" mass="38677">MRSRWDWLLLAQILAIGAISLLIIFSINKNLALNQLVFWVLGLVIFGIFSRFDYKNWRNLSTYFYIGAIAALFLLLLIAHPVRGSVRWIDLGIFRFQPAELAKAAGILILANFYNQRSAKEVKNLVLSFLIILPAIILIFVQPDIGNTLAFFAIWLGISQVAGFRFKHLLALLFLSTLLVTFFFELLAPYQKDRLISFFNPNTDPLGTGYNLIQSKIAVGTGNFWGRGLGRGSQSQLNFLPESESDFIFASIAEQLGFVGATLLLILYTWLIIRLLTVAREKNRFAQLIIAGTVSFFLLQFSVSIAMNMGLLPVTGITLPLVSYGGSSLISTLFLLGVAFSIIRYN</sequence>
<keyword evidence="4 6" id="KW-1133">Transmembrane helix</keyword>
<protein>
    <submittedName>
        <fullName evidence="7">Rod shape-determining protein RodA</fullName>
    </submittedName>
</protein>
<proteinExistence type="predicted"/>
<comment type="subcellular location">
    <subcellularLocation>
        <location evidence="1">Membrane</location>
        <topology evidence="1">Multi-pass membrane protein</topology>
    </subcellularLocation>
</comment>
<reference evidence="7 8" key="1">
    <citation type="journal article" date="2016" name="Nat. Commun.">
        <title>Thousands of microbial genomes shed light on interconnected biogeochemical processes in an aquifer system.</title>
        <authorList>
            <person name="Anantharaman K."/>
            <person name="Brown C.T."/>
            <person name="Hug L.A."/>
            <person name="Sharon I."/>
            <person name="Castelle C.J."/>
            <person name="Probst A.J."/>
            <person name="Thomas B.C."/>
            <person name="Singh A."/>
            <person name="Wilkins M.J."/>
            <person name="Karaoz U."/>
            <person name="Brodie E.L."/>
            <person name="Williams K.H."/>
            <person name="Hubbard S.S."/>
            <person name="Banfield J.F."/>
        </authorList>
    </citation>
    <scope>NUCLEOTIDE SEQUENCE [LARGE SCALE GENOMIC DNA]</scope>
</reference>
<dbReference type="NCBIfam" id="TIGR02210">
    <property type="entry name" value="rodA_shape"/>
    <property type="match status" value="1"/>
</dbReference>
<keyword evidence="5 6" id="KW-0472">Membrane</keyword>
<evidence type="ECO:0000256" key="4">
    <source>
        <dbReference type="ARBA" id="ARBA00022989"/>
    </source>
</evidence>
<feature type="transmembrane region" description="Helical" evidence="6">
    <location>
        <begin position="7"/>
        <end position="27"/>
    </location>
</feature>
<feature type="transmembrane region" description="Helical" evidence="6">
    <location>
        <begin position="321"/>
        <end position="343"/>
    </location>
</feature>
<dbReference type="AlphaFoldDB" id="A0A1F5FY53"/>
<dbReference type="GO" id="GO:0032153">
    <property type="term" value="C:cell division site"/>
    <property type="evidence" value="ECO:0007669"/>
    <property type="project" value="TreeGrafter"/>
</dbReference>
<feature type="transmembrane region" description="Helical" evidence="6">
    <location>
        <begin position="62"/>
        <end position="82"/>
    </location>
</feature>
<dbReference type="Proteomes" id="UP000177069">
    <property type="component" value="Unassembled WGS sequence"/>
</dbReference>
<feature type="transmembrane region" description="Helical" evidence="6">
    <location>
        <begin position="33"/>
        <end position="50"/>
    </location>
</feature>